<dbReference type="RefSeq" id="XP_002502392.1">
    <property type="nucleotide sequence ID" value="XM_002502346.1"/>
</dbReference>
<sequence length="358" mass="39797">MTTRGSRATEDEVAAFPHRYEVGDEVEVGLDGRSSLYPYDQGWGEGTIVKVHPLVSEFPKGAFHGMDASRLGAAVPYMVQLHKGKTIVPCPIDDPDFIRAKGAKYQTGAPTRFKVGDSVECKIGPGPDDWIPGTVRALWQPYPGWGRGWRELGMFGYERDSRQTPDCCPYHVTPDGKRFDGKVVGATNIMVPADNDGYIRTSAKFREKAAADAIEAANAAGHTRPGREQLDAVVGAYKESVAADPAHVAALDEFIALLEKTVQLAVVGLGNLPEKRVRRAIRALNPRKLPRKGDARRARTVLLKLLIQECKNDAKYERRFRDMLEDMRRRDGEQYDISDIYPLDSETAHVTIGRRDDY</sequence>
<dbReference type="Proteomes" id="UP000002009">
    <property type="component" value="Chromosome 5"/>
</dbReference>
<proteinExistence type="predicted"/>
<name>C1E5K9_MICCC</name>
<organism evidence="1 2">
    <name type="scientific">Micromonas commoda (strain RCC299 / NOUM17 / CCMP2709)</name>
    <name type="common">Picoplanktonic green alga</name>
    <dbReference type="NCBI Taxonomy" id="296587"/>
    <lineage>
        <taxon>Eukaryota</taxon>
        <taxon>Viridiplantae</taxon>
        <taxon>Chlorophyta</taxon>
        <taxon>Mamiellophyceae</taxon>
        <taxon>Mamiellales</taxon>
        <taxon>Mamiellaceae</taxon>
        <taxon>Micromonas</taxon>
    </lineage>
</organism>
<evidence type="ECO:0000313" key="2">
    <source>
        <dbReference type="Proteomes" id="UP000002009"/>
    </source>
</evidence>
<protein>
    <submittedName>
        <fullName evidence="1">Uncharacterized protein</fullName>
    </submittedName>
</protein>
<gene>
    <name evidence="1" type="ORF">MICPUN_58352</name>
</gene>
<keyword evidence="2" id="KW-1185">Reference proteome</keyword>
<dbReference type="AlphaFoldDB" id="C1E5K9"/>
<accession>C1E5K9</accession>
<dbReference type="InParanoid" id="C1E5K9"/>
<reference evidence="1 2" key="1">
    <citation type="journal article" date="2009" name="Science">
        <title>Green evolution and dynamic adaptations revealed by genomes of the marine picoeukaryotes Micromonas.</title>
        <authorList>
            <person name="Worden A.Z."/>
            <person name="Lee J.H."/>
            <person name="Mock T."/>
            <person name="Rouze P."/>
            <person name="Simmons M.P."/>
            <person name="Aerts A.L."/>
            <person name="Allen A.E."/>
            <person name="Cuvelier M.L."/>
            <person name="Derelle E."/>
            <person name="Everett M.V."/>
            <person name="Foulon E."/>
            <person name="Grimwood J."/>
            <person name="Gundlach H."/>
            <person name="Henrissat B."/>
            <person name="Napoli C."/>
            <person name="McDonald S.M."/>
            <person name="Parker M.S."/>
            <person name="Rombauts S."/>
            <person name="Salamov A."/>
            <person name="Von Dassow P."/>
            <person name="Badger J.H."/>
            <person name="Coutinho P.M."/>
            <person name="Demir E."/>
            <person name="Dubchak I."/>
            <person name="Gentemann C."/>
            <person name="Eikrem W."/>
            <person name="Gready J.E."/>
            <person name="John U."/>
            <person name="Lanier W."/>
            <person name="Lindquist E.A."/>
            <person name="Lucas S."/>
            <person name="Mayer K.F."/>
            <person name="Moreau H."/>
            <person name="Not F."/>
            <person name="Otillar R."/>
            <person name="Panaud O."/>
            <person name="Pangilinan J."/>
            <person name="Paulsen I."/>
            <person name="Piegu B."/>
            <person name="Poliakov A."/>
            <person name="Robbens S."/>
            <person name="Schmutz J."/>
            <person name="Toulza E."/>
            <person name="Wyss T."/>
            <person name="Zelensky A."/>
            <person name="Zhou K."/>
            <person name="Armbrust E.V."/>
            <person name="Bhattacharya D."/>
            <person name="Goodenough U.W."/>
            <person name="Van de Peer Y."/>
            <person name="Grigoriev I.V."/>
        </authorList>
    </citation>
    <scope>NUCLEOTIDE SEQUENCE [LARGE SCALE GENOMIC DNA]</scope>
    <source>
        <strain evidence="2">RCC299 / NOUM17</strain>
    </source>
</reference>
<evidence type="ECO:0000313" key="1">
    <source>
        <dbReference type="EMBL" id="ACO63650.1"/>
    </source>
</evidence>
<dbReference type="EMBL" id="CP001326">
    <property type="protein sequence ID" value="ACO63650.1"/>
    <property type="molecule type" value="Genomic_DNA"/>
</dbReference>
<dbReference type="KEGG" id="mis:MICPUN_58352"/>
<dbReference type="OrthoDB" id="10598220at2759"/>
<dbReference type="GeneID" id="8243303"/>